<keyword evidence="7" id="KW-0012">Acyltransferase</keyword>
<protein>
    <submittedName>
        <fullName evidence="10">CACP-like protein</fullName>
    </submittedName>
</protein>
<comment type="catalytic activity">
    <reaction evidence="8">
        <text>4,8-dimethylnonanoyl-CoA + (R)-carnitine = O-4,8-dimethylnonanoyl-(R)-carnitine + CoA</text>
        <dbReference type="Rhea" id="RHEA:44860"/>
        <dbReference type="ChEBI" id="CHEBI:16347"/>
        <dbReference type="ChEBI" id="CHEBI:57287"/>
        <dbReference type="ChEBI" id="CHEBI:77061"/>
        <dbReference type="ChEBI" id="CHEBI:84654"/>
    </reaction>
</comment>
<evidence type="ECO:0000259" key="9">
    <source>
        <dbReference type="Pfam" id="PF00755"/>
    </source>
</evidence>
<dbReference type="InterPro" id="IPR023213">
    <property type="entry name" value="CAT-like_dom_sf"/>
</dbReference>
<dbReference type="Proteomes" id="UP001164746">
    <property type="component" value="Chromosome 17"/>
</dbReference>
<reference evidence="10" key="1">
    <citation type="submission" date="2022-11" db="EMBL/GenBank/DDBJ databases">
        <title>Centuries of genome instability and evolution in soft-shell clam transmissible cancer (bioRxiv).</title>
        <authorList>
            <person name="Hart S.F.M."/>
            <person name="Yonemitsu M.A."/>
            <person name="Giersch R.M."/>
            <person name="Beal B.F."/>
            <person name="Arriagada G."/>
            <person name="Davis B.W."/>
            <person name="Ostrander E.A."/>
            <person name="Goff S.P."/>
            <person name="Metzger M.J."/>
        </authorList>
    </citation>
    <scope>NUCLEOTIDE SEQUENCE</scope>
    <source>
        <strain evidence="10">MELC-2E11</strain>
        <tissue evidence="10">Siphon/mantle</tissue>
    </source>
</reference>
<proteinExistence type="inferred from homology"/>
<dbReference type="Pfam" id="PF00755">
    <property type="entry name" value="Carn_acyltransf"/>
    <property type="match status" value="2"/>
</dbReference>
<evidence type="ECO:0000256" key="3">
    <source>
        <dbReference type="ARBA" id="ARBA00022448"/>
    </source>
</evidence>
<dbReference type="EMBL" id="CP111028">
    <property type="protein sequence ID" value="WAR31387.1"/>
    <property type="molecule type" value="Genomic_DNA"/>
</dbReference>
<dbReference type="InterPro" id="IPR039551">
    <property type="entry name" value="Cho/carn_acyl_trans"/>
</dbReference>
<keyword evidence="5" id="KW-0276">Fatty acid metabolism</keyword>
<gene>
    <name evidence="10" type="ORF">MAR_033929</name>
</gene>
<evidence type="ECO:0000256" key="5">
    <source>
        <dbReference type="ARBA" id="ARBA00022832"/>
    </source>
</evidence>
<evidence type="ECO:0000256" key="1">
    <source>
        <dbReference type="ARBA" id="ARBA00005005"/>
    </source>
</evidence>
<name>A0ABY7GAD5_MYAAR</name>
<dbReference type="InterPro" id="IPR042231">
    <property type="entry name" value="Cho/carn_acyl_trans_2"/>
</dbReference>
<dbReference type="SUPFAM" id="SSF52777">
    <property type="entry name" value="CoA-dependent acyltransferases"/>
    <property type="match status" value="2"/>
</dbReference>
<evidence type="ECO:0000313" key="11">
    <source>
        <dbReference type="Proteomes" id="UP001164746"/>
    </source>
</evidence>
<dbReference type="InterPro" id="IPR042572">
    <property type="entry name" value="Carn_acyl_trans_N"/>
</dbReference>
<dbReference type="PANTHER" id="PTHR22589:SF103">
    <property type="entry name" value="CARNITINE O-ACETYL-TRANSFERASE, ISOFORM A-RELATED"/>
    <property type="match status" value="1"/>
</dbReference>
<comment type="similarity">
    <text evidence="2">Belongs to the carnitine/choline acetyltransferase family.</text>
</comment>
<feature type="domain" description="Choline/carnitine acyltransferase" evidence="9">
    <location>
        <begin position="259"/>
        <end position="441"/>
    </location>
</feature>
<dbReference type="InterPro" id="IPR000542">
    <property type="entry name" value="Carn_acyl_trans"/>
</dbReference>
<evidence type="ECO:0000256" key="8">
    <source>
        <dbReference type="ARBA" id="ARBA00048999"/>
    </source>
</evidence>
<evidence type="ECO:0000256" key="4">
    <source>
        <dbReference type="ARBA" id="ARBA00022679"/>
    </source>
</evidence>
<keyword evidence="11" id="KW-1185">Reference proteome</keyword>
<dbReference type="Gene3D" id="1.10.275.20">
    <property type="entry name" value="Choline/Carnitine o-acyltransferase"/>
    <property type="match status" value="1"/>
</dbReference>
<sequence length="513" mass="57868">MYSAISRIMARQIAPSTASPALKMSAVKPRRITGRMFSVQASLPRFPVAPLQQTLDKYLQTLRPLLCEDFKTGVGPLLQTKLEERAQKHTNWLSDWWRQVAYLDVRESCVINSNPGVLFPKADFNDLQGQLSQILPVEHLGKAPLCMMQYYQILSACRIPGVNTDDWVCFPPDQPNPPRHITIVYNNNFFEVPVYDSENKPLNTTQLRAQLEAVVSQGSSQGPPLGLFTMENRENWARAYKNMCKDEVTKSSLESIQRSIVFVVGQDGVSGLNYEHTSAEGPPVIHLMDHCLEYINSGKDWEAAGNAVTPRLLTMNLSHDVENSLNLAKENIDRMVQDLDLKVFTFEEFGKNFPKSQRVSPDSFIQSAIQLAYYRHHRKPVGSYESGSIRMFQLGRTETIRSCSSSSLEFTQAMLDPSQSNQKRAELLRRAINSHKQYTNDVPAKSESVLFFGPVCPDGYGFCYNPQEKRILFGISSFKSNDVTLPAAQMCELVADSLRDMRQVMESSVKSSL</sequence>
<evidence type="ECO:0000256" key="2">
    <source>
        <dbReference type="ARBA" id="ARBA00005232"/>
    </source>
</evidence>
<evidence type="ECO:0000256" key="6">
    <source>
        <dbReference type="ARBA" id="ARBA00023098"/>
    </source>
</evidence>
<feature type="domain" description="Choline/carnitine acyltransferase" evidence="9">
    <location>
        <begin position="445"/>
        <end position="484"/>
    </location>
</feature>
<accession>A0ABY7GAD5</accession>
<dbReference type="Gene3D" id="3.30.559.10">
    <property type="entry name" value="Chloramphenicol acetyltransferase-like domain"/>
    <property type="match status" value="1"/>
</dbReference>
<keyword evidence="6" id="KW-0443">Lipid metabolism</keyword>
<comment type="pathway">
    <text evidence="1">Lipid metabolism; fatty acid beta-oxidation.</text>
</comment>
<evidence type="ECO:0000256" key="7">
    <source>
        <dbReference type="ARBA" id="ARBA00023315"/>
    </source>
</evidence>
<keyword evidence="4" id="KW-0808">Transferase</keyword>
<evidence type="ECO:0000313" key="10">
    <source>
        <dbReference type="EMBL" id="WAR31387.1"/>
    </source>
</evidence>
<keyword evidence="3" id="KW-0813">Transport</keyword>
<dbReference type="PANTHER" id="PTHR22589">
    <property type="entry name" value="CARNITINE O-ACYLTRANSFERASE"/>
    <property type="match status" value="1"/>
</dbReference>
<dbReference type="Gene3D" id="3.30.559.70">
    <property type="entry name" value="Choline/Carnitine o-acyltransferase, domain 2"/>
    <property type="match status" value="2"/>
</dbReference>
<organism evidence="10 11">
    <name type="scientific">Mya arenaria</name>
    <name type="common">Soft-shell clam</name>
    <dbReference type="NCBI Taxonomy" id="6604"/>
    <lineage>
        <taxon>Eukaryota</taxon>
        <taxon>Metazoa</taxon>
        <taxon>Spiralia</taxon>
        <taxon>Lophotrochozoa</taxon>
        <taxon>Mollusca</taxon>
        <taxon>Bivalvia</taxon>
        <taxon>Autobranchia</taxon>
        <taxon>Heteroconchia</taxon>
        <taxon>Euheterodonta</taxon>
        <taxon>Imparidentia</taxon>
        <taxon>Neoheterodontei</taxon>
        <taxon>Myida</taxon>
        <taxon>Myoidea</taxon>
        <taxon>Myidae</taxon>
        <taxon>Mya</taxon>
    </lineage>
</organism>